<sequence>MAYLPIILVFILYFSSIPIAYALFGSSLFYFAVIDTSSPVDLILQKFVTSTQSFPLLAIPFFVMAGSIMNYAGISKKLMQFADVLTGHMAGGMAQVNVLLSLLMGGVSGSANADAAMQSKMLVPEMEKRGYDRAFSTAITAASSAVTPVIPPGINLIIYALIANASVGRMFAAGYVPGLIMTISLMVTVSIISKRRGYQPVRETRAGGKEVFHQLRESIWALLFPFGIIAGLRIGMFTPSEAGAIAVLYCIIVGKFIYKELGKEHIIPVLRETIFGTSGVVLIIVSASVFGYYLNWERIPQAMASGLLTITQNKYLMLMIINVLFLVMGMFLEGGAAMIILAPLLVPVVTQLGVDVIHFGLICIVNIMIGGLTPPFGSMMFTCCSITRCSLQDFVKEVIPFIVALLISLILVTYIPIITLIVPNLLYGVA</sequence>
<dbReference type="NCBIfam" id="TIGR00786">
    <property type="entry name" value="dctM"/>
    <property type="match status" value="1"/>
</dbReference>
<dbReference type="OrthoDB" id="370245at2"/>
<feature type="transmembrane region" description="Helical" evidence="7">
    <location>
        <begin position="134"/>
        <end position="162"/>
    </location>
</feature>
<evidence type="ECO:0000256" key="6">
    <source>
        <dbReference type="ARBA" id="ARBA00023136"/>
    </source>
</evidence>
<feature type="transmembrane region" description="Helical" evidence="7">
    <location>
        <begin position="174"/>
        <end position="192"/>
    </location>
</feature>
<dbReference type="PIRSF" id="PIRSF006066">
    <property type="entry name" value="HI0050"/>
    <property type="match status" value="1"/>
</dbReference>
<dbReference type="GO" id="GO:0022857">
    <property type="term" value="F:transmembrane transporter activity"/>
    <property type="evidence" value="ECO:0007669"/>
    <property type="project" value="TreeGrafter"/>
</dbReference>
<evidence type="ECO:0000256" key="3">
    <source>
        <dbReference type="ARBA" id="ARBA00022519"/>
    </source>
</evidence>
<dbReference type="InterPro" id="IPR004681">
    <property type="entry name" value="TRAP_DctM"/>
</dbReference>
<comment type="caution">
    <text evidence="9">The sequence shown here is derived from an EMBL/GenBank/DDBJ whole genome shotgun (WGS) entry which is preliminary data.</text>
</comment>
<dbReference type="InterPro" id="IPR010656">
    <property type="entry name" value="DctM"/>
</dbReference>
<reference evidence="9 10" key="2">
    <citation type="submission" date="2018-09" db="EMBL/GenBank/DDBJ databases">
        <title>Genome of Sphaerochaeta halotolerans strain 4-11.</title>
        <authorList>
            <person name="Nazina T.N."/>
            <person name="Sokolova D.S."/>
        </authorList>
    </citation>
    <scope>NUCLEOTIDE SEQUENCE [LARGE SCALE GENOMIC DNA]</scope>
    <source>
        <strain evidence="9 10">4-11</strain>
    </source>
</reference>
<evidence type="ECO:0000256" key="1">
    <source>
        <dbReference type="ARBA" id="ARBA00004429"/>
    </source>
</evidence>
<organism evidence="9 10">
    <name type="scientific">Sphaerochaeta halotolerans</name>
    <dbReference type="NCBI Taxonomy" id="2293840"/>
    <lineage>
        <taxon>Bacteria</taxon>
        <taxon>Pseudomonadati</taxon>
        <taxon>Spirochaetota</taxon>
        <taxon>Spirochaetia</taxon>
        <taxon>Spirochaetales</taxon>
        <taxon>Sphaerochaetaceae</taxon>
        <taxon>Sphaerochaeta</taxon>
    </lineage>
</organism>
<evidence type="ECO:0000256" key="7">
    <source>
        <dbReference type="SAM" id="Phobius"/>
    </source>
</evidence>
<dbReference type="GO" id="GO:0005886">
    <property type="term" value="C:plasma membrane"/>
    <property type="evidence" value="ECO:0007669"/>
    <property type="project" value="UniProtKB-SubCell"/>
</dbReference>
<evidence type="ECO:0000256" key="4">
    <source>
        <dbReference type="ARBA" id="ARBA00022692"/>
    </source>
</evidence>
<feature type="transmembrane region" description="Helical" evidence="7">
    <location>
        <begin position="94"/>
        <end position="113"/>
    </location>
</feature>
<name>A0A372MFF7_9SPIR</name>
<dbReference type="EMBL" id="QUWK01000009">
    <property type="protein sequence ID" value="RFU94517.1"/>
    <property type="molecule type" value="Genomic_DNA"/>
</dbReference>
<reference evidence="10" key="1">
    <citation type="submission" date="2018-08" db="EMBL/GenBank/DDBJ databases">
        <authorList>
            <person name="Grouzdev D.S."/>
            <person name="Krutkina M.S."/>
        </authorList>
    </citation>
    <scope>NUCLEOTIDE SEQUENCE [LARGE SCALE GENOMIC DNA]</scope>
    <source>
        <strain evidence="10">4-11</strain>
    </source>
</reference>
<feature type="domain" description="TRAP C4-dicarboxylate transport system permease DctM subunit" evidence="8">
    <location>
        <begin position="7"/>
        <end position="416"/>
    </location>
</feature>
<accession>A0A372MFF7</accession>
<evidence type="ECO:0000313" key="10">
    <source>
        <dbReference type="Proteomes" id="UP000264002"/>
    </source>
</evidence>
<feature type="transmembrane region" description="Helical" evidence="7">
    <location>
        <begin position="315"/>
        <end position="332"/>
    </location>
</feature>
<evidence type="ECO:0000313" key="9">
    <source>
        <dbReference type="EMBL" id="RFU94517.1"/>
    </source>
</evidence>
<feature type="transmembrane region" description="Helical" evidence="7">
    <location>
        <begin position="273"/>
        <end position="295"/>
    </location>
</feature>
<feature type="transmembrane region" description="Helical" evidence="7">
    <location>
        <begin position="219"/>
        <end position="236"/>
    </location>
</feature>
<comment type="subcellular location">
    <subcellularLocation>
        <location evidence="1">Cell inner membrane</location>
        <topology evidence="1">Multi-pass membrane protein</topology>
    </subcellularLocation>
</comment>
<dbReference type="PANTHER" id="PTHR33362:SF4">
    <property type="entry name" value="2,3-DIKETO-L-GULONATE TRAP TRANSPORTER LARGE PERMEASE PROTEIN YIAN"/>
    <property type="match status" value="1"/>
</dbReference>
<feature type="transmembrane region" description="Helical" evidence="7">
    <location>
        <begin position="401"/>
        <end position="427"/>
    </location>
</feature>
<feature type="transmembrane region" description="Helical" evidence="7">
    <location>
        <begin position="54"/>
        <end position="74"/>
    </location>
</feature>
<dbReference type="AlphaFoldDB" id="A0A372MFF7"/>
<evidence type="ECO:0000256" key="2">
    <source>
        <dbReference type="ARBA" id="ARBA00022475"/>
    </source>
</evidence>
<evidence type="ECO:0000256" key="5">
    <source>
        <dbReference type="ARBA" id="ARBA00022989"/>
    </source>
</evidence>
<keyword evidence="3" id="KW-0997">Cell inner membrane</keyword>
<keyword evidence="6 7" id="KW-0472">Membrane</keyword>
<keyword evidence="10" id="KW-1185">Reference proteome</keyword>
<proteinExistence type="predicted"/>
<dbReference type="PANTHER" id="PTHR33362">
    <property type="entry name" value="SIALIC ACID TRAP TRANSPORTER PERMEASE PROTEIN SIAT-RELATED"/>
    <property type="match status" value="1"/>
</dbReference>
<gene>
    <name evidence="9" type="ORF">DYP60_09860</name>
</gene>
<keyword evidence="4 7" id="KW-0812">Transmembrane</keyword>
<dbReference type="Proteomes" id="UP000264002">
    <property type="component" value="Unassembled WGS sequence"/>
</dbReference>
<protein>
    <submittedName>
        <fullName evidence="9">TRAP transporter large permease</fullName>
    </submittedName>
</protein>
<keyword evidence="2" id="KW-1003">Cell membrane</keyword>
<feature type="transmembrane region" description="Helical" evidence="7">
    <location>
        <begin position="344"/>
        <end position="369"/>
    </location>
</feature>
<feature type="transmembrane region" description="Helical" evidence="7">
    <location>
        <begin position="6"/>
        <end position="33"/>
    </location>
</feature>
<keyword evidence="5 7" id="KW-1133">Transmembrane helix</keyword>
<dbReference type="Pfam" id="PF06808">
    <property type="entry name" value="DctM"/>
    <property type="match status" value="1"/>
</dbReference>
<evidence type="ECO:0000259" key="8">
    <source>
        <dbReference type="Pfam" id="PF06808"/>
    </source>
</evidence>